<dbReference type="RefSeq" id="WP_274187239.1">
    <property type="nucleotide sequence ID" value="NZ_BAABHN010000023.1"/>
</dbReference>
<keyword evidence="10 19" id="KW-0067">ATP-binding</keyword>
<evidence type="ECO:0000256" key="9">
    <source>
        <dbReference type="ARBA" id="ARBA00022741"/>
    </source>
</evidence>
<feature type="compositionally biased region" description="Basic and acidic residues" evidence="20">
    <location>
        <begin position="1"/>
        <end position="19"/>
    </location>
</feature>
<evidence type="ECO:0000256" key="11">
    <source>
        <dbReference type="ARBA" id="ARBA00022989"/>
    </source>
</evidence>
<feature type="transmembrane region" description="Helical" evidence="21">
    <location>
        <begin position="649"/>
        <end position="667"/>
    </location>
</feature>
<keyword evidence="19" id="KW-0963">Cytoplasm</keyword>
<evidence type="ECO:0000256" key="3">
    <source>
        <dbReference type="ARBA" id="ARBA00009968"/>
    </source>
</evidence>
<feature type="domain" description="Aminoacyl-transfer RNA synthetases class-II family profile" evidence="22">
    <location>
        <begin position="205"/>
        <end position="524"/>
    </location>
</feature>
<feature type="region of interest" description="Disordered" evidence="20">
    <location>
        <begin position="1147"/>
        <end position="1166"/>
    </location>
</feature>
<dbReference type="NCBIfam" id="NF001756">
    <property type="entry name" value="PRK00484.1"/>
    <property type="match status" value="1"/>
</dbReference>
<dbReference type="CDD" id="cd00775">
    <property type="entry name" value="LysRS_core"/>
    <property type="match status" value="1"/>
</dbReference>
<comment type="caution">
    <text evidence="23">The sequence shown here is derived from an EMBL/GenBank/DDBJ whole genome shotgun (WGS) entry which is preliminary data.</text>
</comment>
<gene>
    <name evidence="19 23" type="primary">lysS</name>
    <name evidence="23" type="ORF">ACFPEL_11965</name>
</gene>
<dbReference type="InterPro" id="IPR012340">
    <property type="entry name" value="NA-bd_OB-fold"/>
</dbReference>
<comment type="subunit">
    <text evidence="19">Homodimer.</text>
</comment>
<dbReference type="Pfam" id="PF00152">
    <property type="entry name" value="tRNA-synt_2"/>
    <property type="match status" value="1"/>
</dbReference>
<organism evidence="23 24">
    <name type="scientific">Actinomycetospora chibensis</name>
    <dbReference type="NCBI Taxonomy" id="663606"/>
    <lineage>
        <taxon>Bacteria</taxon>
        <taxon>Bacillati</taxon>
        <taxon>Actinomycetota</taxon>
        <taxon>Actinomycetes</taxon>
        <taxon>Pseudonocardiales</taxon>
        <taxon>Pseudonocardiaceae</taxon>
        <taxon>Actinomycetospora</taxon>
    </lineage>
</organism>
<keyword evidence="8 19" id="KW-0479">Metal-binding</keyword>
<keyword evidence="9 19" id="KW-0547">Nucleotide-binding</keyword>
<dbReference type="Pfam" id="PF01336">
    <property type="entry name" value="tRNA_anti-codon"/>
    <property type="match status" value="1"/>
</dbReference>
<dbReference type="PRINTS" id="PR00982">
    <property type="entry name" value="TRNASYNTHLYS"/>
</dbReference>
<keyword evidence="19" id="KW-0460">Magnesium</keyword>
<evidence type="ECO:0000256" key="8">
    <source>
        <dbReference type="ARBA" id="ARBA00022723"/>
    </source>
</evidence>
<dbReference type="PROSITE" id="PS50862">
    <property type="entry name" value="AA_TRNA_LIGASE_II"/>
    <property type="match status" value="1"/>
</dbReference>
<proteinExistence type="inferred from homology"/>
<evidence type="ECO:0000256" key="10">
    <source>
        <dbReference type="ARBA" id="ARBA00022840"/>
    </source>
</evidence>
<dbReference type="HAMAP" id="MF_00252">
    <property type="entry name" value="Lys_tRNA_synth_class2"/>
    <property type="match status" value="1"/>
</dbReference>
<sequence>MDAHTDAHTDAPTDAHGEAPPDVPDSAAGPDASNGPDAHLGQQDIRTAKLAARRAAGETEPYRWPVDHSLADLRAAHGDLAPDTLTGEEVHVAGRLMGLRRQGGLSFGTLRDRSGTIQLFVDTAVVGHDAHVAIDDLDRGDWVGVRGTVMTTRRGELSIRVDECALLAKALRPPAGGHHGLADVETRYRQRYADLEVNERTREIFRIRHAAVHAIRNHLAEKGFTEVEGPVLQSIQGGASARPFVTHHNALDLDMYLRIALELHLKRLIVGGMERVFELGRVFRNEGVDTRHNPEFTMLEAYQAFADYHDMMDLTEGMVTAAAHAALGDDLTVRYQGQEIDLRPPWPRRRFADMIAEKTGEVMHPDMPIADARAALDRLGIAWEQGWGPGRLMKEVYDERVQHDVVGPVFCIDYPREVSPLARAHRDDPAYSERFELIVAGFELCNAYSEQNDPVVQMAAFEEEAQAKRDGDPEAGDIDLDYVRALEYGMPPTGGLGIGIDRLVMLLASVDSIREVILFPTLRPEFAPPPGGGPGGAHRPVLPPTPMPAAALAAATPPASVTAVPARASATDDGPPGRPWVVTVIAGLTALAGLLHLMVHVPIVHERLGDRINVDLVPPWFAVTGHVLSAAIGLLLLLLADQLAKRKQAAWRVAVVLSALAVVAHVLKGPHQVGLGISVALLVLLLVARKSFRAPADPPSLLRLVRFVPIYLTAVLAFGFVSLGLQSGRMTPELTFLGGLETIFGGLVGIDGPYTFSRRLFAETFPAALLTLGVVGLVVFLILLFRPLTARDPHTRDDWSRARLLVQTYGWDTLAAFALRDDKSFFFGSDGRAMIAYTYLGGYALAAGDPIGDEASLPAVVDEFLAMCAQRAWTPAFLAAREEDTQEGGLLASRGFRSFYLGDEAIIDCPSFTLEGRERKSVRAAVRRVERTYRFQMIAESAASPKLVAALNAISEKWRGKDPERGFTMSLSQDITGSDANRDFLLCVALDADGVPGGFLRLVPAYGGPATGTTFGYTLDLMRHDPGAPNGMTEFLIAKSASALDERGVTRLSMNFAMWGRLFADDVPFTPTQKLARRAVGVLNPFFQVRSLHDFNEKFGPQWLPRVLAYRSPADLPRVGLLYAGAEGFLAVPGLGPLFVPAAVGGAPSPSSTAPEASAPPGATAA</sequence>
<keyword evidence="7 21" id="KW-0812">Transmembrane</keyword>
<evidence type="ECO:0000256" key="13">
    <source>
        <dbReference type="ARBA" id="ARBA00023146"/>
    </source>
</evidence>
<dbReference type="PANTHER" id="PTHR42918">
    <property type="entry name" value="LYSYL-TRNA SYNTHETASE"/>
    <property type="match status" value="1"/>
</dbReference>
<comment type="similarity">
    <text evidence="3">In the C-terminal section; belongs to the class-II aminoacyl-tRNA synthetase family.</text>
</comment>
<dbReference type="EMBL" id="JBHSIM010000023">
    <property type="protein sequence ID" value="MFC4833121.1"/>
    <property type="molecule type" value="Genomic_DNA"/>
</dbReference>
<comment type="similarity">
    <text evidence="2">In the N-terminal section; belongs to the LPG synthetase family.</text>
</comment>
<comment type="function">
    <text evidence="16">Catalyzes the production of L-lysyl-tRNA(Lys)transfer and the transfer of a lysyl group from L-lysyl-tRNA(Lys) to membrane-bound phosphatidylglycerol (PG), which produces lysylphosphatidylglycerol (LPG), one of the components of the bacterial membrane with a positive net charge. LPG synthesis contributes to the resistance to cationic antimicrobial peptides (CAMPs) and likely protects M.tuberculosis against the CAMPs produced by competiting microorganisms (bacteriocins). In fact, the modification of anionic phosphatidylglycerol with positively charged L-lysine results in repulsion of the peptides.</text>
</comment>
<evidence type="ECO:0000256" key="1">
    <source>
        <dbReference type="ARBA" id="ARBA00004651"/>
    </source>
</evidence>
<comment type="cofactor">
    <cofactor evidence="19">
        <name>Mg(2+)</name>
        <dbReference type="ChEBI" id="CHEBI:18420"/>
    </cofactor>
    <text evidence="19">Binds 3 Mg(2+) ions per subunit.</text>
</comment>
<evidence type="ECO:0000256" key="15">
    <source>
        <dbReference type="ARBA" id="ARBA00023268"/>
    </source>
</evidence>
<keyword evidence="12" id="KW-0443">Lipid metabolism</keyword>
<dbReference type="GO" id="GO:0004824">
    <property type="term" value="F:lysine-tRNA ligase activity"/>
    <property type="evidence" value="ECO:0007669"/>
    <property type="project" value="UniProtKB-EC"/>
</dbReference>
<evidence type="ECO:0000256" key="16">
    <source>
        <dbReference type="ARBA" id="ARBA00024681"/>
    </source>
</evidence>
<keyword evidence="24" id="KW-1185">Reference proteome</keyword>
<feature type="binding site" evidence="19">
    <location>
        <position position="443"/>
    </location>
    <ligand>
        <name>Mg(2+)</name>
        <dbReference type="ChEBI" id="CHEBI:18420"/>
        <label>1</label>
    </ligand>
</feature>
<dbReference type="CDD" id="cd04322">
    <property type="entry name" value="LysRS_N"/>
    <property type="match status" value="1"/>
</dbReference>
<evidence type="ECO:0000256" key="5">
    <source>
        <dbReference type="ARBA" id="ARBA00022598"/>
    </source>
</evidence>
<name>A0ABV9RIF0_9PSEU</name>
<dbReference type="InterPro" id="IPR004364">
    <property type="entry name" value="Aa-tRNA-synt_II"/>
</dbReference>
<dbReference type="Pfam" id="PF09924">
    <property type="entry name" value="LPG_synthase_C"/>
    <property type="match status" value="1"/>
</dbReference>
<accession>A0ABV9RIF0</accession>
<keyword evidence="5 19" id="KW-0436">Ligase</keyword>
<dbReference type="Pfam" id="PF16995">
    <property type="entry name" value="tRNA-synt_2_TM"/>
    <property type="match status" value="1"/>
</dbReference>
<evidence type="ECO:0000256" key="20">
    <source>
        <dbReference type="SAM" id="MobiDB-lite"/>
    </source>
</evidence>
<evidence type="ECO:0000313" key="23">
    <source>
        <dbReference type="EMBL" id="MFC4833121.1"/>
    </source>
</evidence>
<keyword evidence="6" id="KW-0808">Transferase</keyword>
<feature type="transmembrane region" description="Helical" evidence="21">
    <location>
        <begin position="704"/>
        <end position="725"/>
    </location>
</feature>
<evidence type="ECO:0000256" key="17">
    <source>
        <dbReference type="ARBA" id="ARBA00047540"/>
    </source>
</evidence>
<evidence type="ECO:0000256" key="14">
    <source>
        <dbReference type="ARBA" id="ARBA00023251"/>
    </source>
</evidence>
<evidence type="ECO:0000256" key="19">
    <source>
        <dbReference type="HAMAP-Rule" id="MF_00252"/>
    </source>
</evidence>
<dbReference type="InterPro" id="IPR006195">
    <property type="entry name" value="aa-tRNA-synth_II"/>
</dbReference>
<dbReference type="InterPro" id="IPR044136">
    <property type="entry name" value="Lys-tRNA-ligase_II_N"/>
</dbReference>
<feature type="region of interest" description="Disordered" evidence="20">
    <location>
        <begin position="1"/>
        <end position="41"/>
    </location>
</feature>
<evidence type="ECO:0000256" key="18">
    <source>
        <dbReference type="ARBA" id="ARBA00048573"/>
    </source>
</evidence>
<keyword evidence="4" id="KW-1003">Cell membrane</keyword>
<dbReference type="InterPro" id="IPR002313">
    <property type="entry name" value="Lys-tRNA-ligase_II"/>
</dbReference>
<comment type="catalytic activity">
    <reaction evidence="18 19">
        <text>tRNA(Lys) + L-lysine + ATP = L-lysyl-tRNA(Lys) + AMP + diphosphate</text>
        <dbReference type="Rhea" id="RHEA:20792"/>
        <dbReference type="Rhea" id="RHEA-COMP:9696"/>
        <dbReference type="Rhea" id="RHEA-COMP:9697"/>
        <dbReference type="ChEBI" id="CHEBI:30616"/>
        <dbReference type="ChEBI" id="CHEBI:32551"/>
        <dbReference type="ChEBI" id="CHEBI:33019"/>
        <dbReference type="ChEBI" id="CHEBI:78442"/>
        <dbReference type="ChEBI" id="CHEBI:78529"/>
        <dbReference type="ChEBI" id="CHEBI:456215"/>
        <dbReference type="EC" id="6.1.1.6"/>
    </reaction>
</comment>
<reference evidence="24" key="1">
    <citation type="journal article" date="2019" name="Int. J. Syst. Evol. Microbiol.">
        <title>The Global Catalogue of Microorganisms (GCM) 10K type strain sequencing project: providing services to taxonomists for standard genome sequencing and annotation.</title>
        <authorList>
            <consortium name="The Broad Institute Genomics Platform"/>
            <consortium name="The Broad Institute Genome Sequencing Center for Infectious Disease"/>
            <person name="Wu L."/>
            <person name="Ma J."/>
        </authorList>
    </citation>
    <scope>NUCLEOTIDE SEQUENCE [LARGE SCALE GENOMIC DNA]</scope>
    <source>
        <strain evidence="24">CCUG 50347</strain>
    </source>
</reference>
<dbReference type="InterPro" id="IPR018149">
    <property type="entry name" value="Lys-tRNA-synth_II_C"/>
</dbReference>
<comment type="similarity">
    <text evidence="19">Belongs to the class-II aminoacyl-tRNA synthetase family.</text>
</comment>
<feature type="binding site" evidence="19">
    <location>
        <position position="443"/>
    </location>
    <ligand>
        <name>Mg(2+)</name>
        <dbReference type="ChEBI" id="CHEBI:18420"/>
        <label>2</label>
    </ligand>
</feature>
<feature type="transmembrane region" description="Helical" evidence="21">
    <location>
        <begin position="765"/>
        <end position="785"/>
    </location>
</feature>
<dbReference type="InterPro" id="IPR004365">
    <property type="entry name" value="NA-bd_OB_tRNA"/>
</dbReference>
<dbReference type="NCBIfam" id="TIGR00499">
    <property type="entry name" value="lysS_bact"/>
    <property type="match status" value="1"/>
</dbReference>
<dbReference type="InterPro" id="IPR045864">
    <property type="entry name" value="aa-tRNA-synth_II/BPL/LPL"/>
</dbReference>
<keyword evidence="19" id="KW-0648">Protein biosynthesis</keyword>
<dbReference type="InterPro" id="IPR031553">
    <property type="entry name" value="tRNA-synt_2_TM"/>
</dbReference>
<comment type="catalytic activity">
    <reaction evidence="17">
        <text>L-lysyl-tRNA(Lys) + a 1,2-diacyl-sn-glycero-3-phospho-(1'-sn-glycerol) = a 1,2-diacyl-sn-glycero-3-phospho-1'-(3'-O-L-lysyl)-sn-glycerol + tRNA(Lys)</text>
        <dbReference type="Rhea" id="RHEA:10668"/>
        <dbReference type="Rhea" id="RHEA-COMP:9696"/>
        <dbReference type="Rhea" id="RHEA-COMP:9697"/>
        <dbReference type="ChEBI" id="CHEBI:64716"/>
        <dbReference type="ChEBI" id="CHEBI:75792"/>
        <dbReference type="ChEBI" id="CHEBI:78442"/>
        <dbReference type="ChEBI" id="CHEBI:78529"/>
        <dbReference type="EC" id="2.3.2.3"/>
    </reaction>
</comment>
<evidence type="ECO:0000256" key="21">
    <source>
        <dbReference type="SAM" id="Phobius"/>
    </source>
</evidence>
<evidence type="ECO:0000256" key="12">
    <source>
        <dbReference type="ARBA" id="ARBA00023098"/>
    </source>
</evidence>
<dbReference type="EC" id="6.1.1.6" evidence="19"/>
<dbReference type="Gene3D" id="3.30.930.10">
    <property type="entry name" value="Bira Bifunctional Protein, Domain 2"/>
    <property type="match status" value="1"/>
</dbReference>
<feature type="transmembrane region" description="Helical" evidence="21">
    <location>
        <begin position="673"/>
        <end position="692"/>
    </location>
</feature>
<keyword evidence="15" id="KW-0511">Multifunctional enzyme</keyword>
<evidence type="ECO:0000313" key="24">
    <source>
        <dbReference type="Proteomes" id="UP001595909"/>
    </source>
</evidence>
<feature type="transmembrane region" description="Helical" evidence="21">
    <location>
        <begin position="580"/>
        <end position="599"/>
    </location>
</feature>
<dbReference type="SUPFAM" id="SSF55681">
    <property type="entry name" value="Class II aaRS and biotin synthetases"/>
    <property type="match status" value="1"/>
</dbReference>
<keyword evidence="14" id="KW-0046">Antibiotic resistance</keyword>
<feature type="binding site" evidence="19">
    <location>
        <position position="436"/>
    </location>
    <ligand>
        <name>Mg(2+)</name>
        <dbReference type="ChEBI" id="CHEBI:18420"/>
        <label>1</label>
    </ligand>
</feature>
<evidence type="ECO:0000256" key="4">
    <source>
        <dbReference type="ARBA" id="ARBA00022475"/>
    </source>
</evidence>
<evidence type="ECO:0000256" key="7">
    <source>
        <dbReference type="ARBA" id="ARBA00022692"/>
    </source>
</evidence>
<dbReference type="Gene3D" id="2.40.50.140">
    <property type="entry name" value="Nucleic acid-binding proteins"/>
    <property type="match status" value="1"/>
</dbReference>
<evidence type="ECO:0000259" key="22">
    <source>
        <dbReference type="PROSITE" id="PS50862"/>
    </source>
</evidence>
<dbReference type="PANTHER" id="PTHR42918:SF15">
    <property type="entry name" value="LYSINE--TRNA LIGASE, CHLOROPLASTIC_MITOCHONDRIAL"/>
    <property type="match status" value="1"/>
</dbReference>
<feature type="transmembrane region" description="Helical" evidence="21">
    <location>
        <begin position="619"/>
        <end position="640"/>
    </location>
</feature>
<protein>
    <recommendedName>
        <fullName evidence="19">Lysine--tRNA ligase</fullName>
        <ecNumber evidence="19">6.1.1.6</ecNumber>
    </recommendedName>
    <alternativeName>
        <fullName evidence="19">Lysyl-tRNA synthetase</fullName>
        <shortName evidence="19">LysRS</shortName>
    </alternativeName>
</protein>
<evidence type="ECO:0000256" key="6">
    <source>
        <dbReference type="ARBA" id="ARBA00022679"/>
    </source>
</evidence>
<evidence type="ECO:0000256" key="2">
    <source>
        <dbReference type="ARBA" id="ARBA00005270"/>
    </source>
</evidence>
<dbReference type="InterPro" id="IPR024320">
    <property type="entry name" value="LPG_synthase_C"/>
</dbReference>
<dbReference type="SUPFAM" id="SSF50249">
    <property type="entry name" value="Nucleic acid-binding proteins"/>
    <property type="match status" value="1"/>
</dbReference>
<keyword evidence="13 19" id="KW-0030">Aminoacyl-tRNA synthetase</keyword>
<keyword evidence="11 21" id="KW-1133">Transmembrane helix</keyword>
<comment type="subcellular location">
    <subcellularLocation>
        <location evidence="1">Cell membrane</location>
        <topology evidence="1">Multi-pass membrane protein</topology>
    </subcellularLocation>
    <subcellularLocation>
        <location evidence="19">Cytoplasm</location>
    </subcellularLocation>
</comment>
<keyword evidence="21" id="KW-0472">Membrane</keyword>
<dbReference type="Proteomes" id="UP001595909">
    <property type="component" value="Unassembled WGS sequence"/>
</dbReference>